<dbReference type="InterPro" id="IPR000160">
    <property type="entry name" value="GGDEF_dom"/>
</dbReference>
<comment type="caution">
    <text evidence="6">The sequence shown here is derived from an EMBL/GenBank/DDBJ whole genome shotgun (WGS) entry which is preliminary data.</text>
</comment>
<dbReference type="EC" id="2.7.7.65" evidence="2"/>
<keyword evidence="4" id="KW-0175">Coiled coil</keyword>
<dbReference type="PANTHER" id="PTHR45138:SF9">
    <property type="entry name" value="DIGUANYLATE CYCLASE DGCM-RELATED"/>
    <property type="match status" value="1"/>
</dbReference>
<dbReference type="InterPro" id="IPR029787">
    <property type="entry name" value="Nucleotide_cyclase"/>
</dbReference>
<dbReference type="Proteomes" id="UP000264779">
    <property type="component" value="Unassembled WGS sequence"/>
</dbReference>
<dbReference type="SUPFAM" id="SSF55073">
    <property type="entry name" value="Nucleotide cyclase"/>
    <property type="match status" value="1"/>
</dbReference>
<proteinExistence type="predicted"/>
<evidence type="ECO:0000256" key="4">
    <source>
        <dbReference type="SAM" id="Coils"/>
    </source>
</evidence>
<name>A0A358DZY9_9ALTE</name>
<evidence type="ECO:0000256" key="1">
    <source>
        <dbReference type="ARBA" id="ARBA00001946"/>
    </source>
</evidence>
<dbReference type="AlphaFoldDB" id="A0A358DZY9"/>
<sequence>MKDADLERFPSLLFVTRQDSSEIVFCNNYTVEKIGRPLNAIVGSKLSSIVTHATEVFFESYMRPILVSTPFFEEALITLKTHDNRRIPCVANIAVNEGMLYWSIHFADKRDKLYQELIEARDNLERQAEQLSLLARVDPLTNLLNRRAANNDIQILVTRLQRQFCPVAFLLIDVDHFKHINDTYGHDAGDDILVALASILKNATRCSDIVARWGGEEFLIVLCNSDFQSTSDYCQRLHESIHTLQHNDNQTLTVSIGVMQIREENQALLEQKDSLIKHADNALYRAKDAGRNQTCFAEFKQHQPSLT</sequence>
<dbReference type="SMART" id="SM00267">
    <property type="entry name" value="GGDEF"/>
    <property type="match status" value="1"/>
</dbReference>
<evidence type="ECO:0000256" key="2">
    <source>
        <dbReference type="ARBA" id="ARBA00012528"/>
    </source>
</evidence>
<dbReference type="RefSeq" id="WP_272965427.1">
    <property type="nucleotide sequence ID" value="NZ_CALBIY010000007.1"/>
</dbReference>
<dbReference type="GO" id="GO:0052621">
    <property type="term" value="F:diguanylate cyclase activity"/>
    <property type="evidence" value="ECO:0007669"/>
    <property type="project" value="UniProtKB-EC"/>
</dbReference>
<dbReference type="NCBIfam" id="TIGR00254">
    <property type="entry name" value="GGDEF"/>
    <property type="match status" value="1"/>
</dbReference>
<accession>A0A358DZY9</accession>
<evidence type="ECO:0000313" key="6">
    <source>
        <dbReference type="EMBL" id="HBU51768.1"/>
    </source>
</evidence>
<dbReference type="PANTHER" id="PTHR45138">
    <property type="entry name" value="REGULATORY COMPONENTS OF SENSORY TRANSDUCTION SYSTEM"/>
    <property type="match status" value="1"/>
</dbReference>
<dbReference type="Gene3D" id="3.30.70.270">
    <property type="match status" value="1"/>
</dbReference>
<dbReference type="InterPro" id="IPR043128">
    <property type="entry name" value="Rev_trsase/Diguanyl_cyclase"/>
</dbReference>
<dbReference type="CDD" id="cd01949">
    <property type="entry name" value="GGDEF"/>
    <property type="match status" value="1"/>
</dbReference>
<organism evidence="6 7">
    <name type="scientific">Alteromonas australica</name>
    <dbReference type="NCBI Taxonomy" id="589873"/>
    <lineage>
        <taxon>Bacteria</taxon>
        <taxon>Pseudomonadati</taxon>
        <taxon>Pseudomonadota</taxon>
        <taxon>Gammaproteobacteria</taxon>
        <taxon>Alteromonadales</taxon>
        <taxon>Alteromonadaceae</taxon>
        <taxon>Alteromonas/Salinimonas group</taxon>
        <taxon>Alteromonas</taxon>
    </lineage>
</organism>
<dbReference type="EMBL" id="DONK01000160">
    <property type="protein sequence ID" value="HBU51768.1"/>
    <property type="molecule type" value="Genomic_DNA"/>
</dbReference>
<dbReference type="PROSITE" id="PS50887">
    <property type="entry name" value="GGDEF"/>
    <property type="match status" value="1"/>
</dbReference>
<protein>
    <recommendedName>
        <fullName evidence="2">diguanylate cyclase</fullName>
        <ecNumber evidence="2">2.7.7.65</ecNumber>
    </recommendedName>
</protein>
<reference evidence="6 7" key="1">
    <citation type="journal article" date="2018" name="Nat. Biotechnol.">
        <title>A standardized bacterial taxonomy based on genome phylogeny substantially revises the tree of life.</title>
        <authorList>
            <person name="Parks D.H."/>
            <person name="Chuvochina M."/>
            <person name="Waite D.W."/>
            <person name="Rinke C."/>
            <person name="Skarshewski A."/>
            <person name="Chaumeil P.A."/>
            <person name="Hugenholtz P."/>
        </authorList>
    </citation>
    <scope>NUCLEOTIDE SEQUENCE [LARGE SCALE GENOMIC DNA]</scope>
    <source>
        <strain evidence="6">UBA11621</strain>
    </source>
</reference>
<evidence type="ECO:0000259" key="5">
    <source>
        <dbReference type="PROSITE" id="PS50887"/>
    </source>
</evidence>
<dbReference type="InterPro" id="IPR050469">
    <property type="entry name" value="Diguanylate_Cyclase"/>
</dbReference>
<comment type="cofactor">
    <cofactor evidence="1">
        <name>Mg(2+)</name>
        <dbReference type="ChEBI" id="CHEBI:18420"/>
    </cofactor>
</comment>
<feature type="domain" description="GGDEF" evidence="5">
    <location>
        <begin position="165"/>
        <end position="299"/>
    </location>
</feature>
<dbReference type="Pfam" id="PF00990">
    <property type="entry name" value="GGDEF"/>
    <property type="match status" value="1"/>
</dbReference>
<gene>
    <name evidence="6" type="ORF">DEB45_10945</name>
</gene>
<evidence type="ECO:0000256" key="3">
    <source>
        <dbReference type="ARBA" id="ARBA00034247"/>
    </source>
</evidence>
<comment type="catalytic activity">
    <reaction evidence="3">
        <text>2 GTP = 3',3'-c-di-GMP + 2 diphosphate</text>
        <dbReference type="Rhea" id="RHEA:24898"/>
        <dbReference type="ChEBI" id="CHEBI:33019"/>
        <dbReference type="ChEBI" id="CHEBI:37565"/>
        <dbReference type="ChEBI" id="CHEBI:58805"/>
        <dbReference type="EC" id="2.7.7.65"/>
    </reaction>
</comment>
<feature type="coiled-coil region" evidence="4">
    <location>
        <begin position="107"/>
        <end position="134"/>
    </location>
</feature>
<dbReference type="FunFam" id="3.30.70.270:FF:000001">
    <property type="entry name" value="Diguanylate cyclase domain protein"/>
    <property type="match status" value="1"/>
</dbReference>
<evidence type="ECO:0000313" key="7">
    <source>
        <dbReference type="Proteomes" id="UP000264779"/>
    </source>
</evidence>